<organism evidence="1 2">
    <name type="scientific">Oceanospirillum sediminis</name>
    <dbReference type="NCBI Taxonomy" id="2760088"/>
    <lineage>
        <taxon>Bacteria</taxon>
        <taxon>Pseudomonadati</taxon>
        <taxon>Pseudomonadota</taxon>
        <taxon>Gammaproteobacteria</taxon>
        <taxon>Oceanospirillales</taxon>
        <taxon>Oceanospirillaceae</taxon>
        <taxon>Oceanospirillum</taxon>
    </lineage>
</organism>
<proteinExistence type="predicted"/>
<name>A0A839IIV8_9GAMM</name>
<keyword evidence="2" id="KW-1185">Reference proteome</keyword>
<dbReference type="Pfam" id="PF12069">
    <property type="entry name" value="DUF3549"/>
    <property type="match status" value="1"/>
</dbReference>
<dbReference type="AlphaFoldDB" id="A0A839IIV8"/>
<sequence length="354" mass="40087">MSDIVTLTDFLSQTGASLRVFDMGRRVSVVSPQTFSKFEQCEIPYPQPYMYHARLGILFWYPQAPEKHFIWFLQFPLDEQGFIIQASRDDFMKRLLETVGQNARQLAENEAPSEEPRNLMKDNPLAFTPDQERIAVFNAKAKLALGQPASRFHDQAEEYFTGQRENDDWEDIGLQGIADFTARLEKQDNAQALSQHIASFPDIPFSALCRCLENEQIDHRLADAIVQRVMPLNQDEQADTLILAAAIRAIGHTRATGLRDQLIRAALEGLHRYDIEILTVIAARAWESLESPELLVLYLECLANCSAGQMAFTKIVRDLIFVPGLRTLIIAQFRNPDRSEALSEAIGMLMSGIE</sequence>
<dbReference type="InterPro" id="IPR021936">
    <property type="entry name" value="DUF3549"/>
</dbReference>
<evidence type="ECO:0000313" key="1">
    <source>
        <dbReference type="EMBL" id="MBB1485273.1"/>
    </source>
</evidence>
<accession>A0A839IIV8</accession>
<reference evidence="1 2" key="1">
    <citation type="submission" date="2020-08" db="EMBL/GenBank/DDBJ databases">
        <title>Oceanospirillum sp. nov. isolated from marine sediment.</title>
        <authorList>
            <person name="Ji X."/>
        </authorList>
    </citation>
    <scope>NUCLEOTIDE SEQUENCE [LARGE SCALE GENOMIC DNA]</scope>
    <source>
        <strain evidence="1 2">D5</strain>
    </source>
</reference>
<dbReference type="EMBL" id="JACJFM010000001">
    <property type="protein sequence ID" value="MBB1485273.1"/>
    <property type="molecule type" value="Genomic_DNA"/>
</dbReference>
<protein>
    <submittedName>
        <fullName evidence="1">DUF3549 family protein</fullName>
    </submittedName>
</protein>
<dbReference type="RefSeq" id="WP_182807040.1">
    <property type="nucleotide sequence ID" value="NZ_JACJFM010000001.1"/>
</dbReference>
<evidence type="ECO:0000313" key="2">
    <source>
        <dbReference type="Proteomes" id="UP000565262"/>
    </source>
</evidence>
<gene>
    <name evidence="1" type="ORF">H4O21_01390</name>
</gene>
<comment type="caution">
    <text evidence="1">The sequence shown here is derived from an EMBL/GenBank/DDBJ whole genome shotgun (WGS) entry which is preliminary data.</text>
</comment>
<dbReference type="Proteomes" id="UP000565262">
    <property type="component" value="Unassembled WGS sequence"/>
</dbReference>